<dbReference type="Pfam" id="PF17815">
    <property type="entry name" value="PDZ_3"/>
    <property type="match status" value="1"/>
</dbReference>
<accession>A0AAV5JL37</accession>
<reference evidence="2 3" key="1">
    <citation type="journal article" date="2021" name="Commun. Biol.">
        <title>The genome of Shorea leprosula (Dipterocarpaceae) highlights the ecological relevance of drought in aseasonal tropical rainforests.</title>
        <authorList>
            <person name="Ng K.K.S."/>
            <person name="Kobayashi M.J."/>
            <person name="Fawcett J.A."/>
            <person name="Hatakeyama M."/>
            <person name="Paape T."/>
            <person name="Ng C.H."/>
            <person name="Ang C.C."/>
            <person name="Tnah L.H."/>
            <person name="Lee C.T."/>
            <person name="Nishiyama T."/>
            <person name="Sese J."/>
            <person name="O'Brien M.J."/>
            <person name="Copetti D."/>
            <person name="Mohd Noor M.I."/>
            <person name="Ong R.C."/>
            <person name="Putra M."/>
            <person name="Sireger I.Z."/>
            <person name="Indrioko S."/>
            <person name="Kosugi Y."/>
            <person name="Izuno A."/>
            <person name="Isagi Y."/>
            <person name="Lee S.L."/>
            <person name="Shimizu K.K."/>
        </authorList>
    </citation>
    <scope>NUCLEOTIDE SEQUENCE [LARGE SCALE GENOMIC DNA]</scope>
    <source>
        <tissue evidence="2">Leaf</tissue>
    </source>
</reference>
<dbReference type="InterPro" id="IPR046449">
    <property type="entry name" value="DEGP_PDZ_sf"/>
</dbReference>
<dbReference type="Proteomes" id="UP001054252">
    <property type="component" value="Unassembled WGS sequence"/>
</dbReference>
<organism evidence="2 3">
    <name type="scientific">Rubroshorea leprosula</name>
    <dbReference type="NCBI Taxonomy" id="152421"/>
    <lineage>
        <taxon>Eukaryota</taxon>
        <taxon>Viridiplantae</taxon>
        <taxon>Streptophyta</taxon>
        <taxon>Embryophyta</taxon>
        <taxon>Tracheophyta</taxon>
        <taxon>Spermatophyta</taxon>
        <taxon>Magnoliopsida</taxon>
        <taxon>eudicotyledons</taxon>
        <taxon>Gunneridae</taxon>
        <taxon>Pentapetalae</taxon>
        <taxon>rosids</taxon>
        <taxon>malvids</taxon>
        <taxon>Malvales</taxon>
        <taxon>Dipterocarpaceae</taxon>
        <taxon>Rubroshorea</taxon>
    </lineage>
</organism>
<protein>
    <recommendedName>
        <fullName evidence="1">Protease Do-like PDZ domain-containing protein</fullName>
    </recommendedName>
</protein>
<gene>
    <name evidence="2" type="ORF">SLEP1_g23250</name>
</gene>
<feature type="domain" description="Protease Do-like PDZ" evidence="1">
    <location>
        <begin position="6"/>
        <end position="51"/>
    </location>
</feature>
<comment type="caution">
    <text evidence="2">The sequence shown here is derived from an EMBL/GenBank/DDBJ whole genome shotgun (WGS) entry which is preliminary data.</text>
</comment>
<evidence type="ECO:0000313" key="3">
    <source>
        <dbReference type="Proteomes" id="UP001054252"/>
    </source>
</evidence>
<dbReference type="Gene3D" id="3.20.190.20">
    <property type="match status" value="1"/>
</dbReference>
<keyword evidence="3" id="KW-1185">Reference proteome</keyword>
<dbReference type="AlphaFoldDB" id="A0AAV5JL37"/>
<dbReference type="InterPro" id="IPR041517">
    <property type="entry name" value="DEGP_PDZ"/>
</dbReference>
<evidence type="ECO:0000313" key="2">
    <source>
        <dbReference type="EMBL" id="GKV12048.1"/>
    </source>
</evidence>
<sequence length="87" mass="9642">MTVCSLSACKDEYLVFEFEEKCIAVLDRIAASAASSCILKDYGIPFERSPDLLEPYVDLEDNQAMEQDLGDTPVSNSEIGFDGIIWV</sequence>
<evidence type="ECO:0000259" key="1">
    <source>
        <dbReference type="Pfam" id="PF17815"/>
    </source>
</evidence>
<name>A0AAV5JL37_9ROSI</name>
<proteinExistence type="predicted"/>
<dbReference type="EMBL" id="BPVZ01000035">
    <property type="protein sequence ID" value="GKV12048.1"/>
    <property type="molecule type" value="Genomic_DNA"/>
</dbReference>